<dbReference type="Proteomes" id="UP001268610">
    <property type="component" value="Unassembled WGS sequence"/>
</dbReference>
<name>A0AAJ2GY65_9HYPH</name>
<reference evidence="1" key="1">
    <citation type="submission" date="2023-04" db="EMBL/GenBank/DDBJ databases">
        <title>Genomic characterization of faba bean (Vicia faba) microsymbionts in Mexican soils.</title>
        <authorList>
            <person name="Rivera Orduna F.N."/>
            <person name="Guevara-Luna J."/>
            <person name="Yan J."/>
            <person name="Arroyo-Herrera I."/>
            <person name="Li Y."/>
            <person name="Vasquez-Murrieta M.S."/>
            <person name="Wang E.T."/>
        </authorList>
    </citation>
    <scope>NUCLEOTIDE SEQUENCE</scope>
    <source>
        <strain evidence="1">CH26</strain>
    </source>
</reference>
<gene>
    <name evidence="1" type="ORF">RJJ65_36670</name>
</gene>
<organism evidence="1 2">
    <name type="scientific">Rhizobium hidalgonense</name>
    <dbReference type="NCBI Taxonomy" id="1538159"/>
    <lineage>
        <taxon>Bacteria</taxon>
        <taxon>Pseudomonadati</taxon>
        <taxon>Pseudomonadota</taxon>
        <taxon>Alphaproteobacteria</taxon>
        <taxon>Hyphomicrobiales</taxon>
        <taxon>Rhizobiaceae</taxon>
        <taxon>Rhizobium/Agrobacterium group</taxon>
        <taxon>Rhizobium</taxon>
    </lineage>
</organism>
<comment type="caution">
    <text evidence="1">The sequence shown here is derived from an EMBL/GenBank/DDBJ whole genome shotgun (WGS) entry which is preliminary data.</text>
</comment>
<accession>A0AAJ2GY65</accession>
<proteinExistence type="predicted"/>
<dbReference type="RefSeq" id="WP_310866204.1">
    <property type="nucleotide sequence ID" value="NZ_JAVLSF010000438.1"/>
</dbReference>
<dbReference type="EMBL" id="JAVLSF010000438">
    <property type="protein sequence ID" value="MDR9778072.1"/>
    <property type="molecule type" value="Genomic_DNA"/>
</dbReference>
<protein>
    <submittedName>
        <fullName evidence="1">Uncharacterized protein</fullName>
    </submittedName>
</protein>
<sequence>PYLHSHTYHSLKRAFYYLTGNAANTNSDHLRQELQRFALFQIENEDTQAWLDVDQLRAEVSTNRSASSPHSAPPAIAIVASRLVPDSNPAQLQQLVFFKNKVNIGSVNNKLFGLNENSALHAIAPHRIHAQIKYVYEWSLADAVRASIADMYYLTTWFIDGKDKTNALGWCLGGV</sequence>
<evidence type="ECO:0000313" key="2">
    <source>
        <dbReference type="Proteomes" id="UP001268610"/>
    </source>
</evidence>
<feature type="non-terminal residue" evidence="1">
    <location>
        <position position="175"/>
    </location>
</feature>
<dbReference type="AlphaFoldDB" id="A0AAJ2GY65"/>
<evidence type="ECO:0000313" key="1">
    <source>
        <dbReference type="EMBL" id="MDR9778072.1"/>
    </source>
</evidence>
<feature type="non-terminal residue" evidence="1">
    <location>
        <position position="1"/>
    </location>
</feature>